<feature type="transmembrane region" description="Helical" evidence="2">
    <location>
        <begin position="113"/>
        <end position="136"/>
    </location>
</feature>
<keyword evidence="2" id="KW-1133">Transmembrane helix</keyword>
<name>A0ABQ4EP13_9ACTN</name>
<accession>A0ABQ4EP13</accession>
<evidence type="ECO:0000313" key="3">
    <source>
        <dbReference type="EMBL" id="GIG96397.1"/>
    </source>
</evidence>
<feature type="region of interest" description="Disordered" evidence="1">
    <location>
        <begin position="177"/>
        <end position="197"/>
    </location>
</feature>
<dbReference type="EMBL" id="BONX01000018">
    <property type="protein sequence ID" value="GIG96397.1"/>
    <property type="molecule type" value="Genomic_DNA"/>
</dbReference>
<feature type="transmembrane region" description="Helical" evidence="2">
    <location>
        <begin position="82"/>
        <end position="101"/>
    </location>
</feature>
<comment type="caution">
    <text evidence="3">The sequence shown here is derived from an EMBL/GenBank/DDBJ whole genome shotgun (WGS) entry which is preliminary data.</text>
</comment>
<dbReference type="Proteomes" id="UP000621500">
    <property type="component" value="Unassembled WGS sequence"/>
</dbReference>
<protein>
    <submittedName>
        <fullName evidence="3">Uncharacterized protein</fullName>
    </submittedName>
</protein>
<keyword evidence="2" id="KW-0812">Transmembrane</keyword>
<keyword evidence="4" id="KW-1185">Reference proteome</keyword>
<gene>
    <name evidence="3" type="ORF">Pma05_29700</name>
</gene>
<evidence type="ECO:0000313" key="4">
    <source>
        <dbReference type="Proteomes" id="UP000621500"/>
    </source>
</evidence>
<keyword evidence="2" id="KW-0472">Membrane</keyword>
<evidence type="ECO:0000256" key="1">
    <source>
        <dbReference type="SAM" id="MobiDB-lite"/>
    </source>
</evidence>
<proteinExistence type="predicted"/>
<dbReference type="RefSeq" id="WP_203857934.1">
    <property type="nucleotide sequence ID" value="NZ_BAAAZQ010000004.1"/>
</dbReference>
<evidence type="ECO:0000256" key="2">
    <source>
        <dbReference type="SAM" id="Phobius"/>
    </source>
</evidence>
<sequence length="197" mass="21235">MSELREDSVAFWHVLDRIRLEAGHVLDRSSASGPHSIEYCETARTATRPAHGKASQRIRCGHCGYPVPFTVFSVALTRRRRCYAYALGTALLAVATLVYGAGIDAVVGADSAVWPLLLAGAEIALIVLAVAVLGYAARFEHGVRSPGLWRGGRVPRDGHLAMIDPYLGRKPSVRNGRLIPSVHRHPPDDHPTGSGTT</sequence>
<organism evidence="3 4">
    <name type="scientific">Plantactinospora mayteni</name>
    <dbReference type="NCBI Taxonomy" id="566021"/>
    <lineage>
        <taxon>Bacteria</taxon>
        <taxon>Bacillati</taxon>
        <taxon>Actinomycetota</taxon>
        <taxon>Actinomycetes</taxon>
        <taxon>Micromonosporales</taxon>
        <taxon>Micromonosporaceae</taxon>
        <taxon>Plantactinospora</taxon>
    </lineage>
</organism>
<reference evidence="3 4" key="1">
    <citation type="submission" date="2021-01" db="EMBL/GenBank/DDBJ databases">
        <title>Whole genome shotgun sequence of Plantactinospora mayteni NBRC 109088.</title>
        <authorList>
            <person name="Komaki H."/>
            <person name="Tamura T."/>
        </authorList>
    </citation>
    <scope>NUCLEOTIDE SEQUENCE [LARGE SCALE GENOMIC DNA]</scope>
    <source>
        <strain evidence="3 4">NBRC 109088</strain>
    </source>
</reference>